<dbReference type="Proteomes" id="UP001219525">
    <property type="component" value="Unassembled WGS sequence"/>
</dbReference>
<feature type="transmembrane region" description="Helical" evidence="1">
    <location>
        <begin position="6"/>
        <end position="23"/>
    </location>
</feature>
<protein>
    <submittedName>
        <fullName evidence="2">Uncharacterized protein</fullName>
    </submittedName>
</protein>
<dbReference type="EMBL" id="JARJCW010000001">
    <property type="protein sequence ID" value="KAJ7230250.1"/>
    <property type="molecule type" value="Genomic_DNA"/>
</dbReference>
<dbReference type="AlphaFoldDB" id="A0AAD6YV94"/>
<name>A0AAD6YV94_9AGAR</name>
<sequence>MEGLSLQHLTVAAIALLGGVYIVRSRAASRGRRPAGPSGLPLLGNVLQVPGQTSGPPSSHRVPPYPTSVTTLIRPIYIGQFANKAKPTSLRGSLLLDSWRLFEPAKLNPSSSSRHCSA</sequence>
<comment type="caution">
    <text evidence="2">The sequence shown here is derived from an EMBL/GenBank/DDBJ whole genome shotgun (WGS) entry which is preliminary data.</text>
</comment>
<organism evidence="2 3">
    <name type="scientific">Mycena pura</name>
    <dbReference type="NCBI Taxonomy" id="153505"/>
    <lineage>
        <taxon>Eukaryota</taxon>
        <taxon>Fungi</taxon>
        <taxon>Dikarya</taxon>
        <taxon>Basidiomycota</taxon>
        <taxon>Agaricomycotina</taxon>
        <taxon>Agaricomycetes</taxon>
        <taxon>Agaricomycetidae</taxon>
        <taxon>Agaricales</taxon>
        <taxon>Marasmiineae</taxon>
        <taxon>Mycenaceae</taxon>
        <taxon>Mycena</taxon>
    </lineage>
</organism>
<keyword evidence="3" id="KW-1185">Reference proteome</keyword>
<keyword evidence="1" id="KW-0472">Membrane</keyword>
<gene>
    <name evidence="2" type="ORF">GGX14DRAFT_410229</name>
</gene>
<proteinExistence type="predicted"/>
<reference evidence="2" key="1">
    <citation type="submission" date="2023-03" db="EMBL/GenBank/DDBJ databases">
        <title>Massive genome expansion in bonnet fungi (Mycena s.s.) driven by repeated elements and novel gene families across ecological guilds.</title>
        <authorList>
            <consortium name="Lawrence Berkeley National Laboratory"/>
            <person name="Harder C.B."/>
            <person name="Miyauchi S."/>
            <person name="Viragh M."/>
            <person name="Kuo A."/>
            <person name="Thoen E."/>
            <person name="Andreopoulos B."/>
            <person name="Lu D."/>
            <person name="Skrede I."/>
            <person name="Drula E."/>
            <person name="Henrissat B."/>
            <person name="Morin E."/>
            <person name="Kohler A."/>
            <person name="Barry K."/>
            <person name="LaButti K."/>
            <person name="Morin E."/>
            <person name="Salamov A."/>
            <person name="Lipzen A."/>
            <person name="Mereny Z."/>
            <person name="Hegedus B."/>
            <person name="Baldrian P."/>
            <person name="Stursova M."/>
            <person name="Weitz H."/>
            <person name="Taylor A."/>
            <person name="Grigoriev I.V."/>
            <person name="Nagy L.G."/>
            <person name="Martin F."/>
            <person name="Kauserud H."/>
        </authorList>
    </citation>
    <scope>NUCLEOTIDE SEQUENCE</scope>
    <source>
        <strain evidence="2">9144</strain>
    </source>
</reference>
<keyword evidence="1" id="KW-1133">Transmembrane helix</keyword>
<keyword evidence="1" id="KW-0812">Transmembrane</keyword>
<accession>A0AAD6YV94</accession>
<evidence type="ECO:0000313" key="3">
    <source>
        <dbReference type="Proteomes" id="UP001219525"/>
    </source>
</evidence>
<evidence type="ECO:0000256" key="1">
    <source>
        <dbReference type="SAM" id="Phobius"/>
    </source>
</evidence>
<evidence type="ECO:0000313" key="2">
    <source>
        <dbReference type="EMBL" id="KAJ7230250.1"/>
    </source>
</evidence>